<dbReference type="Pfam" id="PF21267">
    <property type="entry name" value="UBAP-1_UBA2"/>
    <property type="match status" value="1"/>
</dbReference>
<accession>A0AAY4CNG0</accession>
<evidence type="ECO:0000313" key="3">
    <source>
        <dbReference type="Ensembl" id="ENSDCDP00010034760.1"/>
    </source>
</evidence>
<feature type="compositionally biased region" description="Polar residues" evidence="1">
    <location>
        <begin position="215"/>
        <end position="233"/>
    </location>
</feature>
<evidence type="ECO:0000313" key="4">
    <source>
        <dbReference type="Proteomes" id="UP000694580"/>
    </source>
</evidence>
<evidence type="ECO:0000256" key="1">
    <source>
        <dbReference type="SAM" id="MobiDB-lite"/>
    </source>
</evidence>
<feature type="domain" description="UBA" evidence="2">
    <location>
        <begin position="322"/>
        <end position="368"/>
    </location>
</feature>
<dbReference type="PANTHER" id="PTHR15960:SF3">
    <property type="entry name" value="UBIQUITIN-ASSOCIATED PROTEIN 1-LIKE"/>
    <property type="match status" value="1"/>
</dbReference>
<dbReference type="Gene3D" id="1.20.120.1920">
    <property type="entry name" value="UBAP1 SOUBA domain"/>
    <property type="match status" value="1"/>
</dbReference>
<dbReference type="InterPro" id="IPR038870">
    <property type="entry name" value="UBAP1"/>
</dbReference>
<feature type="compositionally biased region" description="Polar residues" evidence="1">
    <location>
        <begin position="133"/>
        <end position="145"/>
    </location>
</feature>
<dbReference type="Proteomes" id="UP000694580">
    <property type="component" value="Chromosome 17"/>
</dbReference>
<reference evidence="3" key="3">
    <citation type="submission" date="2025-09" db="UniProtKB">
        <authorList>
            <consortium name="Ensembl"/>
        </authorList>
    </citation>
    <scope>IDENTIFICATION</scope>
</reference>
<dbReference type="CDD" id="cd14316">
    <property type="entry name" value="UBA2_UBAP1_like"/>
    <property type="match status" value="1"/>
</dbReference>
<feature type="region of interest" description="Disordered" evidence="1">
    <location>
        <begin position="1"/>
        <end position="27"/>
    </location>
</feature>
<dbReference type="InterPro" id="IPR009060">
    <property type="entry name" value="UBA-like_sf"/>
</dbReference>
<dbReference type="AlphaFoldDB" id="A0AAY4CNG0"/>
<feature type="compositionally biased region" description="Basic and acidic residues" evidence="1">
    <location>
        <begin position="52"/>
        <end position="61"/>
    </location>
</feature>
<feature type="compositionally biased region" description="Polar residues" evidence="1">
    <location>
        <begin position="193"/>
        <end position="206"/>
    </location>
</feature>
<dbReference type="PANTHER" id="PTHR15960">
    <property type="entry name" value="LD44032P"/>
    <property type="match status" value="1"/>
</dbReference>
<dbReference type="RefSeq" id="XP_028813970.1">
    <property type="nucleotide sequence ID" value="XM_028958137.1"/>
</dbReference>
<keyword evidence="4" id="KW-1185">Reference proteome</keyword>
<feature type="region of interest" description="Disordered" evidence="1">
    <location>
        <begin position="93"/>
        <end position="249"/>
    </location>
</feature>
<proteinExistence type="predicted"/>
<dbReference type="GeneTree" id="ENSGT00390000008092"/>
<gene>
    <name evidence="3" type="primary">LOC114766857</name>
</gene>
<feature type="compositionally biased region" description="Acidic residues" evidence="1">
    <location>
        <begin position="97"/>
        <end position="108"/>
    </location>
</feature>
<dbReference type="InterPro" id="IPR015940">
    <property type="entry name" value="UBA"/>
</dbReference>
<sequence>MENWVLSRLPKPPVNHRGPSAHMSSTSQALPCCPPYWMMFRSPQESRLSRGRSSEFREMGPRPRSLSLSAADSRPPYIHRTVKFLLADSERDCGGYSEDDEGSSTEEDNFSRKRGEQSKGSRSKAPFSRLKELQQNPPHHLTAQTSPRSVSSHRKSKSASHEPQNVPPPPNREQSRVGSPLSYSQRVSKKRQSVPNSSGRRNQRLPTSRAFLQPRPSSAGTLPSSRNPRSTGQALRPRSSHGRASTYDSSKELLSALNQDERDLLEAITEKGYSLHTAIIALQKTGHRKPEQILSYLMACDRLCGQGYDKTQVEEALEMFQSCESKAAEFLHLLAQFNEMGFQQNAIKEVLLVHENHRERALEELMTRVA</sequence>
<dbReference type="GO" id="GO:0043130">
    <property type="term" value="F:ubiquitin binding"/>
    <property type="evidence" value="ECO:0007669"/>
    <property type="project" value="InterPro"/>
</dbReference>
<protein>
    <recommendedName>
        <fullName evidence="2">UBA domain-containing protein</fullName>
    </recommendedName>
</protein>
<reference evidence="3" key="2">
    <citation type="submission" date="2025-08" db="UniProtKB">
        <authorList>
            <consortium name="Ensembl"/>
        </authorList>
    </citation>
    <scope>IDENTIFICATION</scope>
</reference>
<organism evidence="3 4">
    <name type="scientific">Denticeps clupeoides</name>
    <name type="common">denticle herring</name>
    <dbReference type="NCBI Taxonomy" id="299321"/>
    <lineage>
        <taxon>Eukaryota</taxon>
        <taxon>Metazoa</taxon>
        <taxon>Chordata</taxon>
        <taxon>Craniata</taxon>
        <taxon>Vertebrata</taxon>
        <taxon>Euteleostomi</taxon>
        <taxon>Actinopterygii</taxon>
        <taxon>Neopterygii</taxon>
        <taxon>Teleostei</taxon>
        <taxon>Clupei</taxon>
        <taxon>Clupeiformes</taxon>
        <taxon>Denticipitoidei</taxon>
        <taxon>Denticipitidae</taxon>
        <taxon>Denticeps</taxon>
    </lineage>
</organism>
<dbReference type="GO" id="GO:0000813">
    <property type="term" value="C:ESCRT I complex"/>
    <property type="evidence" value="ECO:0007669"/>
    <property type="project" value="InterPro"/>
</dbReference>
<feature type="compositionally biased region" description="Basic and acidic residues" evidence="1">
    <location>
        <begin position="109"/>
        <end position="119"/>
    </location>
</feature>
<dbReference type="GeneID" id="114766857"/>
<feature type="region of interest" description="Disordered" evidence="1">
    <location>
        <begin position="47"/>
        <end position="74"/>
    </location>
</feature>
<reference evidence="3 4" key="1">
    <citation type="submission" date="2020-06" db="EMBL/GenBank/DDBJ databases">
        <authorList>
            <consortium name="Wellcome Sanger Institute Data Sharing"/>
        </authorList>
    </citation>
    <scope>NUCLEOTIDE SEQUENCE [LARGE SCALE GENOMIC DNA]</scope>
</reference>
<dbReference type="InterPro" id="IPR049467">
    <property type="entry name" value="UBAP-1-like_UBA2"/>
</dbReference>
<dbReference type="InterPro" id="IPR042575">
    <property type="entry name" value="UBAP1_C"/>
</dbReference>
<evidence type="ECO:0000259" key="2">
    <source>
        <dbReference type="PROSITE" id="PS50030"/>
    </source>
</evidence>
<name>A0AAY4CNG0_9TELE</name>
<dbReference type="GO" id="GO:0043162">
    <property type="term" value="P:ubiquitin-dependent protein catabolic process via the multivesicular body sorting pathway"/>
    <property type="evidence" value="ECO:0007669"/>
    <property type="project" value="InterPro"/>
</dbReference>
<dbReference type="SUPFAM" id="SSF46934">
    <property type="entry name" value="UBA-like"/>
    <property type="match status" value="1"/>
</dbReference>
<dbReference type="Ensembl" id="ENSDCDT00010043366.1">
    <property type="protein sequence ID" value="ENSDCDP00010034760.1"/>
    <property type="gene ID" value="ENSDCDG00010022426.1"/>
</dbReference>
<dbReference type="PROSITE" id="PS50030">
    <property type="entry name" value="UBA"/>
    <property type="match status" value="1"/>
</dbReference>